<dbReference type="EMBL" id="KN833842">
    <property type="protein sequence ID" value="KIK16959.1"/>
    <property type="molecule type" value="Genomic_DNA"/>
</dbReference>
<evidence type="ECO:0000313" key="1">
    <source>
        <dbReference type="EMBL" id="KIK16959.1"/>
    </source>
</evidence>
<proteinExistence type="predicted"/>
<organism evidence="1 2">
    <name type="scientific">Pisolithus microcarpus 441</name>
    <dbReference type="NCBI Taxonomy" id="765257"/>
    <lineage>
        <taxon>Eukaryota</taxon>
        <taxon>Fungi</taxon>
        <taxon>Dikarya</taxon>
        <taxon>Basidiomycota</taxon>
        <taxon>Agaricomycotina</taxon>
        <taxon>Agaricomycetes</taxon>
        <taxon>Agaricomycetidae</taxon>
        <taxon>Boletales</taxon>
        <taxon>Sclerodermatineae</taxon>
        <taxon>Pisolithaceae</taxon>
        <taxon>Pisolithus</taxon>
    </lineage>
</organism>
<dbReference type="HOGENOM" id="CLU_1687367_0_0_1"/>
<accession>A0A0C9YSN4</accession>
<evidence type="ECO:0000313" key="2">
    <source>
        <dbReference type="Proteomes" id="UP000054018"/>
    </source>
</evidence>
<dbReference type="AlphaFoldDB" id="A0A0C9YSN4"/>
<name>A0A0C9YSN4_9AGAM</name>
<protein>
    <submittedName>
        <fullName evidence="1">Uncharacterized protein</fullName>
    </submittedName>
</protein>
<gene>
    <name evidence="1" type="ORF">PISMIDRAFT_15459</name>
</gene>
<reference evidence="2" key="2">
    <citation type="submission" date="2015-01" db="EMBL/GenBank/DDBJ databases">
        <title>Evolutionary Origins and Diversification of the Mycorrhizal Mutualists.</title>
        <authorList>
            <consortium name="DOE Joint Genome Institute"/>
            <consortium name="Mycorrhizal Genomics Consortium"/>
            <person name="Kohler A."/>
            <person name="Kuo A."/>
            <person name="Nagy L.G."/>
            <person name="Floudas D."/>
            <person name="Copeland A."/>
            <person name="Barry K.W."/>
            <person name="Cichocki N."/>
            <person name="Veneault-Fourrey C."/>
            <person name="LaButti K."/>
            <person name="Lindquist E.A."/>
            <person name="Lipzen A."/>
            <person name="Lundell T."/>
            <person name="Morin E."/>
            <person name="Murat C."/>
            <person name="Riley R."/>
            <person name="Ohm R."/>
            <person name="Sun H."/>
            <person name="Tunlid A."/>
            <person name="Henrissat B."/>
            <person name="Grigoriev I.V."/>
            <person name="Hibbett D.S."/>
            <person name="Martin F."/>
        </authorList>
    </citation>
    <scope>NUCLEOTIDE SEQUENCE [LARGE SCALE GENOMIC DNA]</scope>
    <source>
        <strain evidence="2">441</strain>
    </source>
</reference>
<dbReference type="OrthoDB" id="3246730at2759"/>
<dbReference type="Proteomes" id="UP000054018">
    <property type="component" value="Unassembled WGS sequence"/>
</dbReference>
<reference evidence="1 2" key="1">
    <citation type="submission" date="2014-04" db="EMBL/GenBank/DDBJ databases">
        <authorList>
            <consortium name="DOE Joint Genome Institute"/>
            <person name="Kuo A."/>
            <person name="Kohler A."/>
            <person name="Costa M.D."/>
            <person name="Nagy L.G."/>
            <person name="Floudas D."/>
            <person name="Copeland A."/>
            <person name="Barry K.W."/>
            <person name="Cichocki N."/>
            <person name="Veneault-Fourrey C."/>
            <person name="LaButti K."/>
            <person name="Lindquist E.A."/>
            <person name="Lipzen A."/>
            <person name="Lundell T."/>
            <person name="Morin E."/>
            <person name="Murat C."/>
            <person name="Sun H."/>
            <person name="Tunlid A."/>
            <person name="Henrissat B."/>
            <person name="Grigoriev I.V."/>
            <person name="Hibbett D.S."/>
            <person name="Martin F."/>
            <person name="Nordberg H.P."/>
            <person name="Cantor M.N."/>
            <person name="Hua S.X."/>
        </authorList>
    </citation>
    <scope>NUCLEOTIDE SEQUENCE [LARGE SCALE GENOMIC DNA]</scope>
    <source>
        <strain evidence="1 2">441</strain>
    </source>
</reference>
<dbReference type="STRING" id="765257.A0A0C9YSN4"/>
<sequence length="156" mass="18176">MSLSTGPFDYIYQGAWSRGPRDLAFHQKQAILGYFKHNDNYEVYANLSEFLYDNYKQALDTIHECEATLPGLMKEQNMPNEQVFEKWLAEEKAYLEQLSCEPPEEMLQMEYWEQLVKLTASKHDLDASRDAWAAFPAENTQLYASNTTMTKKKEAL</sequence>
<keyword evidence="2" id="KW-1185">Reference proteome</keyword>